<dbReference type="EMBL" id="MPUH01000523">
    <property type="protein sequence ID" value="OMJ78406.1"/>
    <property type="molecule type" value="Genomic_DNA"/>
</dbReference>
<reference evidence="2 3" key="1">
    <citation type="submission" date="2016-11" db="EMBL/GenBank/DDBJ databases">
        <title>The macronuclear genome of Stentor coeruleus: a giant cell with tiny introns.</title>
        <authorList>
            <person name="Slabodnick M."/>
            <person name="Ruby J.G."/>
            <person name="Reiff S.B."/>
            <person name="Swart E.C."/>
            <person name="Gosai S."/>
            <person name="Prabakaran S."/>
            <person name="Witkowska E."/>
            <person name="Larue G.E."/>
            <person name="Fisher S."/>
            <person name="Freeman R.M."/>
            <person name="Gunawardena J."/>
            <person name="Chu W."/>
            <person name="Stover N.A."/>
            <person name="Gregory B.D."/>
            <person name="Nowacki M."/>
            <person name="Derisi J."/>
            <person name="Roy S.W."/>
            <person name="Marshall W.F."/>
            <person name="Sood P."/>
        </authorList>
    </citation>
    <scope>NUCLEOTIDE SEQUENCE [LARGE SCALE GENOMIC DNA]</scope>
    <source>
        <strain evidence="2">WM001</strain>
    </source>
</reference>
<evidence type="ECO:0000313" key="2">
    <source>
        <dbReference type="EMBL" id="OMJ78406.1"/>
    </source>
</evidence>
<comment type="caution">
    <text evidence="2">The sequence shown here is derived from an EMBL/GenBank/DDBJ whole genome shotgun (WGS) entry which is preliminary data.</text>
</comment>
<name>A0A1R2BNS4_9CILI</name>
<dbReference type="AlphaFoldDB" id="A0A1R2BNS4"/>
<keyword evidence="1" id="KW-0175">Coiled coil</keyword>
<evidence type="ECO:0000256" key="1">
    <source>
        <dbReference type="SAM" id="Coils"/>
    </source>
</evidence>
<accession>A0A1R2BNS4</accession>
<protein>
    <submittedName>
        <fullName evidence="2">Uncharacterized protein</fullName>
    </submittedName>
</protein>
<gene>
    <name evidence="2" type="ORF">SteCoe_21779</name>
</gene>
<organism evidence="2 3">
    <name type="scientific">Stentor coeruleus</name>
    <dbReference type="NCBI Taxonomy" id="5963"/>
    <lineage>
        <taxon>Eukaryota</taxon>
        <taxon>Sar</taxon>
        <taxon>Alveolata</taxon>
        <taxon>Ciliophora</taxon>
        <taxon>Postciliodesmatophora</taxon>
        <taxon>Heterotrichea</taxon>
        <taxon>Heterotrichida</taxon>
        <taxon>Stentoridae</taxon>
        <taxon>Stentor</taxon>
    </lineage>
</organism>
<sequence length="376" mass="43362">MSSNVNCLKNSKKQPPYQLIEALQVQKEQMSKLTTEICNIKSKLWENLAHKEWLEQHYSKVKNDPGSNNTFFQDLKEKLSSCKGTKLEKLTSGLIKAYEKFQDQTAALTFLSNEKEEILQSYKKTTNSLSQESHLKNKFKSLQVLSETREKNINELEKSLKKTRQDHQDVKKYLDSCEVKNLFEARDKIIEETEKVRKSQQVIMIEINKIDQNIELEKNVAKITPETTNKLLKKKITETENEIAGILKKIRIKEKGKKEARVSYQKMSPQGRKKSDTWIVNSCRSLTSLYTPNSKMGGNKSLGLSPDKFMRTSGNLLDLDMLSPERDKTVRLLSKGFNAKSTKKIEETMNRIGIEKQSFATKLVLLNREGFTNKIK</sequence>
<evidence type="ECO:0000313" key="3">
    <source>
        <dbReference type="Proteomes" id="UP000187209"/>
    </source>
</evidence>
<dbReference type="Proteomes" id="UP000187209">
    <property type="component" value="Unassembled WGS sequence"/>
</dbReference>
<keyword evidence="3" id="KW-1185">Reference proteome</keyword>
<proteinExistence type="predicted"/>
<feature type="coiled-coil region" evidence="1">
    <location>
        <begin position="146"/>
        <end position="173"/>
    </location>
</feature>